<gene>
    <name evidence="2" type="ORF">D6Z83_22560</name>
</gene>
<evidence type="ECO:0000256" key="1">
    <source>
        <dbReference type="SAM" id="MobiDB-lite"/>
    </source>
</evidence>
<dbReference type="EMBL" id="RAQU01000205">
    <property type="protein sequence ID" value="RKK01891.1"/>
    <property type="molecule type" value="Genomic_DNA"/>
</dbReference>
<reference evidence="2 3" key="1">
    <citation type="submission" date="2018-09" db="EMBL/GenBank/DDBJ databases">
        <title>Roseomonas sp. nov., isolated from feces of Tibetan antelopes in the Qinghai-Tibet plateau, China.</title>
        <authorList>
            <person name="Tian Z."/>
        </authorList>
    </citation>
    <scope>NUCLEOTIDE SEQUENCE [LARGE SCALE GENOMIC DNA]</scope>
    <source>
        <strain evidence="2 3">Z24</strain>
    </source>
</reference>
<dbReference type="InParanoid" id="A0A3A9J8N1"/>
<feature type="compositionally biased region" description="Pro residues" evidence="1">
    <location>
        <begin position="65"/>
        <end position="78"/>
    </location>
</feature>
<evidence type="ECO:0000313" key="2">
    <source>
        <dbReference type="EMBL" id="RKK01891.1"/>
    </source>
</evidence>
<comment type="caution">
    <text evidence="2">The sequence shown here is derived from an EMBL/GenBank/DDBJ whole genome shotgun (WGS) entry which is preliminary data.</text>
</comment>
<dbReference type="AlphaFoldDB" id="A0A3A9J8N1"/>
<accession>A0A3A9J8N1</accession>
<feature type="region of interest" description="Disordered" evidence="1">
    <location>
        <begin position="1"/>
        <end position="102"/>
    </location>
</feature>
<name>A0A3A9J8N1_9PROT</name>
<organism evidence="2 3">
    <name type="scientific">Teichococcus wenyumeiae</name>
    <dbReference type="NCBI Taxonomy" id="2478470"/>
    <lineage>
        <taxon>Bacteria</taxon>
        <taxon>Pseudomonadati</taxon>
        <taxon>Pseudomonadota</taxon>
        <taxon>Alphaproteobacteria</taxon>
        <taxon>Acetobacterales</taxon>
        <taxon>Roseomonadaceae</taxon>
        <taxon>Roseomonas</taxon>
    </lineage>
</organism>
<protein>
    <submittedName>
        <fullName evidence="2">Uncharacterized protein</fullName>
    </submittedName>
</protein>
<proteinExistence type="predicted"/>
<sequence>MQLGSVSGAKRAQSQPLGAKGSKVGLGHQDSLGDPATAEAAAGEDGLNGATSRASWAPRHRRRPPSPAAPGRQPPAQPKRPRPEPARGPVPAQPRPRRAQAR</sequence>
<evidence type="ECO:0000313" key="3">
    <source>
        <dbReference type="Proteomes" id="UP000278036"/>
    </source>
</evidence>
<dbReference type="Proteomes" id="UP000278036">
    <property type="component" value="Unassembled WGS sequence"/>
</dbReference>
<feature type="non-terminal residue" evidence="2">
    <location>
        <position position="102"/>
    </location>
</feature>